<organism evidence="1 3">
    <name type="scientific">Pseudofrankia asymbiotica</name>
    <dbReference type="NCBI Taxonomy" id="1834516"/>
    <lineage>
        <taxon>Bacteria</taxon>
        <taxon>Bacillati</taxon>
        <taxon>Actinomycetota</taxon>
        <taxon>Actinomycetes</taxon>
        <taxon>Frankiales</taxon>
        <taxon>Frankiaceae</taxon>
        <taxon>Pseudofrankia</taxon>
    </lineage>
</organism>
<evidence type="ECO:0008006" key="4">
    <source>
        <dbReference type="Google" id="ProtNLM"/>
    </source>
</evidence>
<comment type="caution">
    <text evidence="1">The sequence shown here is derived from an EMBL/GenBank/DDBJ whole genome shotgun (WGS) entry which is preliminary data.</text>
</comment>
<protein>
    <recommendedName>
        <fullName evidence="4">Transposase</fullName>
    </recommendedName>
</protein>
<evidence type="ECO:0000313" key="2">
    <source>
        <dbReference type="EMBL" id="ONH24544.1"/>
    </source>
</evidence>
<reference evidence="1" key="2">
    <citation type="journal article" date="2017" name="Genome Announc.">
        <title>Permanent Draft Genome Sequences of Three Frankia sp. Strains That Are Atypical, Noninfective, Ineffective Isolates.</title>
        <authorList>
            <person name="Gueddou A."/>
            <person name="Swanson E."/>
            <person name="Ktari A."/>
            <person name="Nouioui I."/>
            <person name="Hezbri K."/>
            <person name="Ghodhbane-Gtari F."/>
            <person name="Simpson S."/>
            <person name="Morris K."/>
            <person name="Thomas W.K."/>
            <person name="Sen A."/>
            <person name="Gtari M."/>
            <person name="Tisa L.S."/>
        </authorList>
    </citation>
    <scope>NUCLEOTIDE SEQUENCE</scope>
    <source>
        <strain evidence="1">NRRL B-16386</strain>
    </source>
</reference>
<reference evidence="3" key="1">
    <citation type="submission" date="2016-10" db="EMBL/GenBank/DDBJ databases">
        <title>Frankia sp. NRRL B-16386 Genome sequencing.</title>
        <authorList>
            <person name="Ghodhbane-Gtari F."/>
            <person name="Swanson E."/>
            <person name="Gueddou A."/>
            <person name="Hezbri K."/>
            <person name="Ktari K."/>
            <person name="Nouioui I."/>
            <person name="Morris K."/>
            <person name="Simpson S."/>
            <person name="Abebe-Akele F."/>
            <person name="Thomas K."/>
            <person name="Gtari M."/>
            <person name="Tisa L.S."/>
        </authorList>
    </citation>
    <scope>NUCLEOTIDE SEQUENCE [LARGE SCALE GENOMIC DNA]</scope>
    <source>
        <strain evidence="3">NRRL B-16386</strain>
    </source>
</reference>
<evidence type="ECO:0000313" key="1">
    <source>
        <dbReference type="EMBL" id="ONH21793.1"/>
    </source>
</evidence>
<dbReference type="EMBL" id="MOMC01000070">
    <property type="protein sequence ID" value="ONH24544.1"/>
    <property type="molecule type" value="Genomic_DNA"/>
</dbReference>
<sequence>MARRLAAKADQVWLFCTDFKIPWVNNAAEQAIRLPKRHQTVSGYWHTPTTLAGYLRVRSYLVSARDHGIRAIDAIRLALAGKPWLPVPPTASAEALTT</sequence>
<gene>
    <name evidence="2" type="ORF">BL253_29845</name>
    <name evidence="1" type="ORF">BL253_37895</name>
</gene>
<keyword evidence="3" id="KW-1185">Reference proteome</keyword>
<accession>A0A1V2HZ62</accession>
<dbReference type="AlphaFoldDB" id="A0A1V2HZ62"/>
<evidence type="ECO:0000313" key="3">
    <source>
        <dbReference type="Proteomes" id="UP000188929"/>
    </source>
</evidence>
<dbReference type="EMBL" id="MOMC01000148">
    <property type="protein sequence ID" value="ONH21793.1"/>
    <property type="molecule type" value="Genomic_DNA"/>
</dbReference>
<name>A0A1V2HZ62_9ACTN</name>
<dbReference type="STRING" id="1834516.BL253_29845"/>
<proteinExistence type="predicted"/>
<dbReference type="Proteomes" id="UP000188929">
    <property type="component" value="Unassembled WGS sequence"/>
</dbReference>